<dbReference type="Pfam" id="PF03004">
    <property type="entry name" value="Transposase_24"/>
    <property type="match status" value="1"/>
</dbReference>
<dbReference type="AlphaFoldDB" id="A0A067JSJ2"/>
<feature type="compositionally biased region" description="Polar residues" evidence="2">
    <location>
        <begin position="19"/>
        <end position="30"/>
    </location>
</feature>
<feature type="coiled-coil region" evidence="1">
    <location>
        <begin position="142"/>
        <end position="169"/>
    </location>
</feature>
<name>A0A067JSJ2_JATCU</name>
<sequence length="218" mass="24064">MLPSPPSVPSSSTPFPGLVQSSPASQSATTPVEKYGCEPTPMEVFTYTHTKDHDGNMFINRHALGINENCSTAREHVVSSQAEAEAKLRVDELALYLEAVGGKKKRKVYGIGSQASQFYCDSASYASTATSGPQPDHSAEEITALRARVDEQERQLAELKAHVMQMSVTLVLVLLPLIFRLLQIEMFLQLCISHYRLLSISLRQTIPWSLLPTLPHIQ</sequence>
<dbReference type="EMBL" id="KK914977">
    <property type="protein sequence ID" value="KDP25758.1"/>
    <property type="molecule type" value="Genomic_DNA"/>
</dbReference>
<evidence type="ECO:0000256" key="1">
    <source>
        <dbReference type="SAM" id="Coils"/>
    </source>
</evidence>
<gene>
    <name evidence="3" type="ORF">JCGZ_23718</name>
</gene>
<proteinExistence type="predicted"/>
<dbReference type="OrthoDB" id="1302510at2759"/>
<organism evidence="3 4">
    <name type="scientific">Jatropha curcas</name>
    <name type="common">Barbados nut</name>
    <dbReference type="NCBI Taxonomy" id="180498"/>
    <lineage>
        <taxon>Eukaryota</taxon>
        <taxon>Viridiplantae</taxon>
        <taxon>Streptophyta</taxon>
        <taxon>Embryophyta</taxon>
        <taxon>Tracheophyta</taxon>
        <taxon>Spermatophyta</taxon>
        <taxon>Magnoliopsida</taxon>
        <taxon>eudicotyledons</taxon>
        <taxon>Gunneridae</taxon>
        <taxon>Pentapetalae</taxon>
        <taxon>rosids</taxon>
        <taxon>fabids</taxon>
        <taxon>Malpighiales</taxon>
        <taxon>Euphorbiaceae</taxon>
        <taxon>Crotonoideae</taxon>
        <taxon>Jatropheae</taxon>
        <taxon>Jatropha</taxon>
    </lineage>
</organism>
<accession>A0A067JSJ2</accession>
<feature type="region of interest" description="Disordered" evidence="2">
    <location>
        <begin position="1"/>
        <end position="35"/>
    </location>
</feature>
<evidence type="ECO:0000256" key="2">
    <source>
        <dbReference type="SAM" id="MobiDB-lite"/>
    </source>
</evidence>
<dbReference type="InterPro" id="IPR004252">
    <property type="entry name" value="Probable_transposase_24"/>
</dbReference>
<keyword evidence="1" id="KW-0175">Coiled coil</keyword>
<evidence type="ECO:0000313" key="3">
    <source>
        <dbReference type="EMBL" id="KDP25758.1"/>
    </source>
</evidence>
<keyword evidence="4" id="KW-1185">Reference proteome</keyword>
<reference evidence="3 4" key="1">
    <citation type="journal article" date="2014" name="PLoS ONE">
        <title>Global Analysis of Gene Expression Profiles in Physic Nut (Jatropha curcas L.) Seedlings Exposed to Salt Stress.</title>
        <authorList>
            <person name="Zhang L."/>
            <person name="Zhang C."/>
            <person name="Wu P."/>
            <person name="Chen Y."/>
            <person name="Li M."/>
            <person name="Jiang H."/>
            <person name="Wu G."/>
        </authorList>
    </citation>
    <scope>NUCLEOTIDE SEQUENCE [LARGE SCALE GENOMIC DNA]</scope>
    <source>
        <strain evidence="4">cv. GZQX0401</strain>
        <tissue evidence="3">Young leaves</tissue>
    </source>
</reference>
<dbReference type="Proteomes" id="UP000027138">
    <property type="component" value="Unassembled WGS sequence"/>
</dbReference>
<evidence type="ECO:0000313" key="4">
    <source>
        <dbReference type="Proteomes" id="UP000027138"/>
    </source>
</evidence>
<protein>
    <submittedName>
        <fullName evidence="3">Uncharacterized protein</fullName>
    </submittedName>
</protein>